<comment type="similarity">
    <text evidence="2 6">Belongs to the beta-defensin family.</text>
</comment>
<evidence type="ECO:0000313" key="9">
    <source>
        <dbReference type="EMBL" id="KAF6471075.1"/>
    </source>
</evidence>
<feature type="region of interest" description="Disordered" evidence="7">
    <location>
        <begin position="75"/>
        <end position="95"/>
    </location>
</feature>
<dbReference type="AlphaFoldDB" id="A0A7J8HGL4"/>
<evidence type="ECO:0000256" key="6">
    <source>
        <dbReference type="RuleBase" id="RU231113"/>
    </source>
</evidence>
<gene>
    <name evidence="9" type="ORF">HJG59_003786</name>
</gene>
<dbReference type="Pfam" id="PF13841">
    <property type="entry name" value="Defensin_beta_2"/>
    <property type="match status" value="1"/>
</dbReference>
<keyword evidence="6" id="KW-0929">Antimicrobial</keyword>
<protein>
    <recommendedName>
        <fullName evidence="6">Beta-defensin</fullName>
    </recommendedName>
</protein>
<evidence type="ECO:0000256" key="5">
    <source>
        <dbReference type="ARBA" id="ARBA00023157"/>
    </source>
</evidence>
<evidence type="ECO:0000256" key="4">
    <source>
        <dbReference type="ARBA" id="ARBA00022729"/>
    </source>
</evidence>
<keyword evidence="4 6" id="KW-0732">Signal</keyword>
<comment type="function">
    <text evidence="6">Has antibacterial activity.</text>
</comment>
<name>A0A7J8HGL4_MOLMO</name>
<proteinExistence type="inferred from homology"/>
<feature type="domain" description="Beta-defensin" evidence="8">
    <location>
        <begin position="39"/>
        <end position="67"/>
    </location>
</feature>
<comment type="subcellular location">
    <subcellularLocation>
        <location evidence="1 6">Secreted</location>
    </subcellularLocation>
</comment>
<evidence type="ECO:0000313" key="10">
    <source>
        <dbReference type="Proteomes" id="UP000550707"/>
    </source>
</evidence>
<keyword evidence="6" id="KW-0044">Antibiotic</keyword>
<evidence type="ECO:0000259" key="8">
    <source>
        <dbReference type="Pfam" id="PF13841"/>
    </source>
</evidence>
<dbReference type="GO" id="GO:0042742">
    <property type="term" value="P:defense response to bacterium"/>
    <property type="evidence" value="ECO:0007669"/>
    <property type="project" value="UniProtKB-UniRule"/>
</dbReference>
<evidence type="ECO:0000256" key="2">
    <source>
        <dbReference type="ARBA" id="ARBA00007371"/>
    </source>
</evidence>
<evidence type="ECO:0000256" key="1">
    <source>
        <dbReference type="ARBA" id="ARBA00004613"/>
    </source>
</evidence>
<dbReference type="GO" id="GO:0045087">
    <property type="term" value="P:innate immune response"/>
    <property type="evidence" value="ECO:0007669"/>
    <property type="project" value="InterPro"/>
</dbReference>
<keyword evidence="3 6" id="KW-0964">Secreted</keyword>
<evidence type="ECO:0000256" key="7">
    <source>
        <dbReference type="SAM" id="MobiDB-lite"/>
    </source>
</evidence>
<dbReference type="Proteomes" id="UP000550707">
    <property type="component" value="Unassembled WGS sequence"/>
</dbReference>
<sequence length="95" mass="11042">MSVMKPYLMTISILLILVHKTPGDLRYFFDKNQEPWIPCHLYRGVCRNTCNKYEIQYLTCANGKKCCLKFSVKKTSSNNVKEDSNCNSKQSVRNI</sequence>
<evidence type="ECO:0000256" key="3">
    <source>
        <dbReference type="ARBA" id="ARBA00022525"/>
    </source>
</evidence>
<feature type="chain" id="PRO_5029935214" description="Beta-defensin" evidence="6">
    <location>
        <begin position="24"/>
        <end position="95"/>
    </location>
</feature>
<feature type="signal peptide" evidence="6">
    <location>
        <begin position="1"/>
        <end position="23"/>
    </location>
</feature>
<reference evidence="9 10" key="1">
    <citation type="journal article" date="2020" name="Nature">
        <title>Six reference-quality genomes reveal evolution of bat adaptations.</title>
        <authorList>
            <person name="Jebb D."/>
            <person name="Huang Z."/>
            <person name="Pippel M."/>
            <person name="Hughes G.M."/>
            <person name="Lavrichenko K."/>
            <person name="Devanna P."/>
            <person name="Winkler S."/>
            <person name="Jermiin L.S."/>
            <person name="Skirmuntt E.C."/>
            <person name="Katzourakis A."/>
            <person name="Burkitt-Gray L."/>
            <person name="Ray D.A."/>
            <person name="Sullivan K.A.M."/>
            <person name="Roscito J.G."/>
            <person name="Kirilenko B.M."/>
            <person name="Davalos L.M."/>
            <person name="Corthals A.P."/>
            <person name="Power M.L."/>
            <person name="Jones G."/>
            <person name="Ransome R.D."/>
            <person name="Dechmann D.K.N."/>
            <person name="Locatelli A.G."/>
            <person name="Puechmaille S.J."/>
            <person name="Fedrigo O."/>
            <person name="Jarvis E.D."/>
            <person name="Hiller M."/>
            <person name="Vernes S.C."/>
            <person name="Myers E.W."/>
            <person name="Teeling E.C."/>
        </authorList>
    </citation>
    <scope>NUCLEOTIDE SEQUENCE [LARGE SCALE GENOMIC DNA]</scope>
    <source>
        <strain evidence="9">MMolMol1</strain>
        <tissue evidence="9">Muscle</tissue>
    </source>
</reference>
<dbReference type="InterPro" id="IPR025933">
    <property type="entry name" value="Beta_defensin_dom"/>
</dbReference>
<comment type="caution">
    <text evidence="9">The sequence shown here is derived from an EMBL/GenBank/DDBJ whole genome shotgun (WGS) entry which is preliminary data.</text>
</comment>
<keyword evidence="10" id="KW-1185">Reference proteome</keyword>
<accession>A0A7J8HGL4</accession>
<keyword evidence="5" id="KW-1015">Disulfide bond</keyword>
<keyword evidence="6" id="KW-0211">Defensin</keyword>
<dbReference type="InParanoid" id="A0A7J8HGL4"/>
<organism evidence="9 10">
    <name type="scientific">Molossus molossus</name>
    <name type="common">Pallas' mastiff bat</name>
    <name type="synonym">Vespertilio molossus</name>
    <dbReference type="NCBI Taxonomy" id="27622"/>
    <lineage>
        <taxon>Eukaryota</taxon>
        <taxon>Metazoa</taxon>
        <taxon>Chordata</taxon>
        <taxon>Craniata</taxon>
        <taxon>Vertebrata</taxon>
        <taxon>Euteleostomi</taxon>
        <taxon>Mammalia</taxon>
        <taxon>Eutheria</taxon>
        <taxon>Laurasiatheria</taxon>
        <taxon>Chiroptera</taxon>
        <taxon>Yangochiroptera</taxon>
        <taxon>Molossidae</taxon>
        <taxon>Molossus</taxon>
    </lineage>
</organism>
<dbReference type="GO" id="GO:0005576">
    <property type="term" value="C:extracellular region"/>
    <property type="evidence" value="ECO:0007669"/>
    <property type="project" value="UniProtKB-SubCell"/>
</dbReference>
<dbReference type="EMBL" id="JACASF010000006">
    <property type="protein sequence ID" value="KAF6471075.1"/>
    <property type="molecule type" value="Genomic_DNA"/>
</dbReference>